<evidence type="ECO:0000256" key="1">
    <source>
        <dbReference type="SAM" id="MobiDB-lite"/>
    </source>
</evidence>
<reference evidence="2 3" key="1">
    <citation type="submission" date="2019-11" db="EMBL/GenBank/DDBJ databases">
        <title>Whole genome sequence of Oryza granulata.</title>
        <authorList>
            <person name="Li W."/>
        </authorList>
    </citation>
    <scope>NUCLEOTIDE SEQUENCE [LARGE SCALE GENOMIC DNA]</scope>
    <source>
        <strain evidence="3">cv. Menghai</strain>
        <tissue evidence="2">Leaf</tissue>
    </source>
</reference>
<organism evidence="2 3">
    <name type="scientific">Oryza meyeriana var. granulata</name>
    <dbReference type="NCBI Taxonomy" id="110450"/>
    <lineage>
        <taxon>Eukaryota</taxon>
        <taxon>Viridiplantae</taxon>
        <taxon>Streptophyta</taxon>
        <taxon>Embryophyta</taxon>
        <taxon>Tracheophyta</taxon>
        <taxon>Spermatophyta</taxon>
        <taxon>Magnoliopsida</taxon>
        <taxon>Liliopsida</taxon>
        <taxon>Poales</taxon>
        <taxon>Poaceae</taxon>
        <taxon>BOP clade</taxon>
        <taxon>Oryzoideae</taxon>
        <taxon>Oryzeae</taxon>
        <taxon>Oryzinae</taxon>
        <taxon>Oryza</taxon>
        <taxon>Oryza meyeriana</taxon>
    </lineage>
</organism>
<keyword evidence="3" id="KW-1185">Reference proteome</keyword>
<evidence type="ECO:0000313" key="3">
    <source>
        <dbReference type="Proteomes" id="UP000479710"/>
    </source>
</evidence>
<gene>
    <name evidence="2" type="ORF">E2562_015379</name>
</gene>
<evidence type="ECO:0000313" key="2">
    <source>
        <dbReference type="EMBL" id="KAF0925088.1"/>
    </source>
</evidence>
<accession>A0A6G1EJV6</accession>
<dbReference type="EMBL" id="SPHZ02000003">
    <property type="protein sequence ID" value="KAF0925088.1"/>
    <property type="molecule type" value="Genomic_DNA"/>
</dbReference>
<dbReference type="AlphaFoldDB" id="A0A6G1EJV6"/>
<feature type="region of interest" description="Disordered" evidence="1">
    <location>
        <begin position="63"/>
        <end position="88"/>
    </location>
</feature>
<proteinExistence type="predicted"/>
<protein>
    <submittedName>
        <fullName evidence="2">Uncharacterized protein</fullName>
    </submittedName>
</protein>
<name>A0A6G1EJV6_9ORYZ</name>
<comment type="caution">
    <text evidence="2">The sequence shown here is derived from an EMBL/GenBank/DDBJ whole genome shotgun (WGS) entry which is preliminary data.</text>
</comment>
<dbReference type="Proteomes" id="UP000479710">
    <property type="component" value="Unassembled WGS sequence"/>
</dbReference>
<sequence>MGSSGGGRRRGGLDRWRCGGGSRWWLHREDGSGEAEAGENQCEARGRERFDWSTGSVNGLREANLWQRRRAGRGGEVGPGGRRTAAES</sequence>